<keyword evidence="2" id="KW-1185">Reference proteome</keyword>
<proteinExistence type="predicted"/>
<dbReference type="Gene3D" id="3.30.40.10">
    <property type="entry name" value="Zinc/RING finger domain, C3HC4 (zinc finger)"/>
    <property type="match status" value="1"/>
</dbReference>
<dbReference type="AlphaFoldDB" id="A0A0L0F5N9"/>
<feature type="non-terminal residue" evidence="1">
    <location>
        <position position="88"/>
    </location>
</feature>
<reference evidence="1 2" key="1">
    <citation type="submission" date="2011-02" db="EMBL/GenBank/DDBJ databases">
        <title>The Genome Sequence of Sphaeroforma arctica JP610.</title>
        <authorList>
            <consortium name="The Broad Institute Genome Sequencing Platform"/>
            <person name="Russ C."/>
            <person name="Cuomo C."/>
            <person name="Young S.K."/>
            <person name="Zeng Q."/>
            <person name="Gargeya S."/>
            <person name="Alvarado L."/>
            <person name="Berlin A."/>
            <person name="Chapman S.B."/>
            <person name="Chen Z."/>
            <person name="Freedman E."/>
            <person name="Gellesch M."/>
            <person name="Goldberg J."/>
            <person name="Griggs A."/>
            <person name="Gujja S."/>
            <person name="Heilman E."/>
            <person name="Heiman D."/>
            <person name="Howarth C."/>
            <person name="Mehta T."/>
            <person name="Neiman D."/>
            <person name="Pearson M."/>
            <person name="Roberts A."/>
            <person name="Saif S."/>
            <person name="Shea T."/>
            <person name="Shenoy N."/>
            <person name="Sisk P."/>
            <person name="Stolte C."/>
            <person name="Sykes S."/>
            <person name="White J."/>
            <person name="Yandava C."/>
            <person name="Burger G."/>
            <person name="Gray M.W."/>
            <person name="Holland P.W.H."/>
            <person name="King N."/>
            <person name="Lang F.B.F."/>
            <person name="Roger A.J."/>
            <person name="Ruiz-Trillo I."/>
            <person name="Haas B."/>
            <person name="Nusbaum C."/>
            <person name="Birren B."/>
        </authorList>
    </citation>
    <scope>NUCLEOTIDE SEQUENCE [LARGE SCALE GENOMIC DNA]</scope>
    <source>
        <strain evidence="1 2">JP610</strain>
    </source>
</reference>
<dbReference type="Proteomes" id="UP000054560">
    <property type="component" value="Unassembled WGS sequence"/>
</dbReference>
<dbReference type="GeneID" id="25916057"/>
<evidence type="ECO:0000313" key="1">
    <source>
        <dbReference type="EMBL" id="KNC71901.1"/>
    </source>
</evidence>
<dbReference type="RefSeq" id="XP_014145803.1">
    <property type="nucleotide sequence ID" value="XM_014290328.1"/>
</dbReference>
<dbReference type="InterPro" id="IPR013083">
    <property type="entry name" value="Znf_RING/FYVE/PHD"/>
</dbReference>
<dbReference type="OrthoDB" id="70230at2759"/>
<evidence type="ECO:0000313" key="2">
    <source>
        <dbReference type="Proteomes" id="UP000054560"/>
    </source>
</evidence>
<name>A0A0L0F5N9_9EUKA</name>
<protein>
    <recommendedName>
        <fullName evidence="3">FYVE-type domain-containing protein</fullName>
    </recommendedName>
</protein>
<evidence type="ECO:0008006" key="3">
    <source>
        <dbReference type="Google" id="ProtNLM"/>
    </source>
</evidence>
<gene>
    <name evidence="1" type="ORF">SARC_15553</name>
</gene>
<dbReference type="EMBL" id="KQ247893">
    <property type="protein sequence ID" value="KNC71901.1"/>
    <property type="molecule type" value="Genomic_DNA"/>
</dbReference>
<dbReference type="InterPro" id="IPR011011">
    <property type="entry name" value="Znf_FYVE_PHD"/>
</dbReference>
<organism evidence="1 2">
    <name type="scientific">Sphaeroforma arctica JP610</name>
    <dbReference type="NCBI Taxonomy" id="667725"/>
    <lineage>
        <taxon>Eukaryota</taxon>
        <taxon>Ichthyosporea</taxon>
        <taxon>Ichthyophonida</taxon>
        <taxon>Sphaeroforma</taxon>
    </lineage>
</organism>
<accession>A0A0L0F5N9</accession>
<dbReference type="SUPFAM" id="SSF57903">
    <property type="entry name" value="FYVE/PHD zinc finger"/>
    <property type="match status" value="1"/>
</dbReference>
<sequence>MSSGDASWKRASTGPSKTAATVCTDCSGEFGFFKRKVNCSVCNDAMCTKCRSNAQYNLKCCKSCVLVSKPNLTALAGSYTLCEELSLK</sequence>